<keyword evidence="1" id="KW-0346">Stress response</keyword>
<dbReference type="InterPro" id="IPR008978">
    <property type="entry name" value="HSP20-like_chaperone"/>
</dbReference>
<accession>A0A183UWV9</accession>
<dbReference type="GO" id="GO:0042026">
    <property type="term" value="P:protein refolding"/>
    <property type="evidence" value="ECO:0007669"/>
    <property type="project" value="TreeGrafter"/>
</dbReference>
<dbReference type="PANTHER" id="PTHR45640:SF13">
    <property type="entry name" value="HEAT SHOCK PROTEIN 22-RELATED"/>
    <property type="match status" value="1"/>
</dbReference>
<dbReference type="EMBL" id="UYWY01021503">
    <property type="protein sequence ID" value="VDM44300.1"/>
    <property type="molecule type" value="Genomic_DNA"/>
</dbReference>
<protein>
    <submittedName>
        <fullName evidence="7">Small heat shock protein OV25-1</fullName>
    </submittedName>
</protein>
<name>A0A183UWV9_TOXCA</name>
<evidence type="ECO:0000256" key="2">
    <source>
        <dbReference type="PROSITE-ProRule" id="PRU00285"/>
    </source>
</evidence>
<dbReference type="GO" id="GO:0005737">
    <property type="term" value="C:cytoplasm"/>
    <property type="evidence" value="ECO:0007669"/>
    <property type="project" value="TreeGrafter"/>
</dbReference>
<evidence type="ECO:0000313" key="5">
    <source>
        <dbReference type="EMBL" id="VDM44300.1"/>
    </source>
</evidence>
<dbReference type="SUPFAM" id="SSF49764">
    <property type="entry name" value="HSP20-like chaperones"/>
    <property type="match status" value="1"/>
</dbReference>
<dbReference type="InterPro" id="IPR002068">
    <property type="entry name" value="A-crystallin/Hsp20_dom"/>
</dbReference>
<dbReference type="GO" id="GO:0005634">
    <property type="term" value="C:nucleus"/>
    <property type="evidence" value="ECO:0007669"/>
    <property type="project" value="TreeGrafter"/>
</dbReference>
<dbReference type="AlphaFoldDB" id="A0A183UWV9"/>
<comment type="similarity">
    <text evidence="2 3">Belongs to the small heat shock protein (HSP20) family.</text>
</comment>
<dbReference type="CDD" id="cd06526">
    <property type="entry name" value="metazoan_ACD"/>
    <property type="match status" value="1"/>
</dbReference>
<reference evidence="7" key="1">
    <citation type="submission" date="2016-06" db="UniProtKB">
        <authorList>
            <consortium name="WormBaseParasite"/>
        </authorList>
    </citation>
    <scope>IDENTIFICATION</scope>
</reference>
<reference evidence="5 6" key="2">
    <citation type="submission" date="2018-11" db="EMBL/GenBank/DDBJ databases">
        <authorList>
            <consortium name="Pathogen Informatics"/>
        </authorList>
    </citation>
    <scope>NUCLEOTIDE SEQUENCE [LARGE SCALE GENOMIC DNA]</scope>
</reference>
<feature type="domain" description="SHSP" evidence="4">
    <location>
        <begin position="71"/>
        <end position="180"/>
    </location>
</feature>
<dbReference type="WBParaSite" id="TCNE_0001297901-mRNA-1">
    <property type="protein sequence ID" value="TCNE_0001297901-mRNA-1"/>
    <property type="gene ID" value="TCNE_0001297901"/>
</dbReference>
<evidence type="ECO:0000256" key="3">
    <source>
        <dbReference type="RuleBase" id="RU003616"/>
    </source>
</evidence>
<keyword evidence="6" id="KW-1185">Reference proteome</keyword>
<dbReference type="GO" id="GO:0051082">
    <property type="term" value="F:unfolded protein binding"/>
    <property type="evidence" value="ECO:0007669"/>
    <property type="project" value="TreeGrafter"/>
</dbReference>
<proteinExistence type="inferred from homology"/>
<dbReference type="GO" id="GO:0009408">
    <property type="term" value="P:response to heat"/>
    <property type="evidence" value="ECO:0007669"/>
    <property type="project" value="TreeGrafter"/>
</dbReference>
<evidence type="ECO:0000313" key="6">
    <source>
        <dbReference type="Proteomes" id="UP000050794"/>
    </source>
</evidence>
<organism evidence="6 7">
    <name type="scientific">Toxocara canis</name>
    <name type="common">Canine roundworm</name>
    <dbReference type="NCBI Taxonomy" id="6265"/>
    <lineage>
        <taxon>Eukaryota</taxon>
        <taxon>Metazoa</taxon>
        <taxon>Ecdysozoa</taxon>
        <taxon>Nematoda</taxon>
        <taxon>Chromadorea</taxon>
        <taxon>Rhabditida</taxon>
        <taxon>Spirurina</taxon>
        <taxon>Ascaridomorpha</taxon>
        <taxon>Ascaridoidea</taxon>
        <taxon>Toxocaridae</taxon>
        <taxon>Toxocara</taxon>
    </lineage>
</organism>
<sequence length="189" mass="21809">MGALGRFLVIITTKMSMYPFGRRGYERSWDLAPWRISPMERYMRGFFDEAMREMERPFRDLAPYWLEQPMMRQADIGNVVGNVTDDKDKFAVEMDVSQFSPEELKVEVRDKELVVEGHHEERSDQYGTIERHFIRKYMLPEDADVQAVNSRLSDVGVLTVVAPKNTSALPPARTIPIQAAPKNTEAKKP</sequence>
<dbReference type="InterPro" id="IPR001436">
    <property type="entry name" value="Alpha-crystallin/sHSP_animal"/>
</dbReference>
<dbReference type="PANTHER" id="PTHR45640">
    <property type="entry name" value="HEAT SHOCK PROTEIN HSP-12.2-RELATED"/>
    <property type="match status" value="1"/>
</dbReference>
<dbReference type="PROSITE" id="PS01031">
    <property type="entry name" value="SHSP"/>
    <property type="match status" value="1"/>
</dbReference>
<dbReference type="Gene3D" id="2.60.40.790">
    <property type="match status" value="1"/>
</dbReference>
<gene>
    <name evidence="5" type="ORF">TCNE_LOCUS12979</name>
</gene>
<evidence type="ECO:0000313" key="7">
    <source>
        <dbReference type="WBParaSite" id="TCNE_0001297901-mRNA-1"/>
    </source>
</evidence>
<evidence type="ECO:0000259" key="4">
    <source>
        <dbReference type="PROSITE" id="PS01031"/>
    </source>
</evidence>
<evidence type="ECO:0000256" key="1">
    <source>
        <dbReference type="ARBA" id="ARBA00023016"/>
    </source>
</evidence>
<dbReference type="Pfam" id="PF00011">
    <property type="entry name" value="HSP20"/>
    <property type="match status" value="1"/>
</dbReference>
<dbReference type="PRINTS" id="PR00299">
    <property type="entry name" value="ACRYSTALLIN"/>
</dbReference>
<dbReference type="Proteomes" id="UP000050794">
    <property type="component" value="Unassembled WGS sequence"/>
</dbReference>